<dbReference type="Gene3D" id="3.40.190.10">
    <property type="entry name" value="Periplasmic binding protein-like II"/>
    <property type="match status" value="2"/>
</dbReference>
<name>A0A9E2KBI4_9FIRM</name>
<keyword evidence="1" id="KW-0472">Membrane</keyword>
<dbReference type="Pfam" id="PF01547">
    <property type="entry name" value="SBP_bac_1"/>
    <property type="match status" value="1"/>
</dbReference>
<organism evidence="2 3">
    <name type="scientific">Candidatus Cellulosilyticum pullistercoris</name>
    <dbReference type="NCBI Taxonomy" id="2838521"/>
    <lineage>
        <taxon>Bacteria</taxon>
        <taxon>Bacillati</taxon>
        <taxon>Bacillota</taxon>
        <taxon>Clostridia</taxon>
        <taxon>Lachnospirales</taxon>
        <taxon>Cellulosilyticaceae</taxon>
        <taxon>Cellulosilyticum</taxon>
    </lineage>
</organism>
<keyword evidence="1" id="KW-1133">Transmembrane helix</keyword>
<proteinExistence type="predicted"/>
<evidence type="ECO:0000313" key="3">
    <source>
        <dbReference type="Proteomes" id="UP000824229"/>
    </source>
</evidence>
<dbReference type="EMBL" id="JAHLFQ010000161">
    <property type="protein sequence ID" value="MBU3804504.1"/>
    <property type="molecule type" value="Genomic_DNA"/>
</dbReference>
<dbReference type="InterPro" id="IPR050490">
    <property type="entry name" value="Bact_solute-bd_prot1"/>
</dbReference>
<feature type="transmembrane region" description="Helical" evidence="1">
    <location>
        <begin position="6"/>
        <end position="30"/>
    </location>
</feature>
<evidence type="ECO:0000256" key="1">
    <source>
        <dbReference type="SAM" id="Phobius"/>
    </source>
</evidence>
<dbReference type="PANTHER" id="PTHR43649:SF14">
    <property type="entry name" value="BLR3389 PROTEIN"/>
    <property type="match status" value="1"/>
</dbReference>
<dbReference type="AlphaFoldDB" id="A0A9E2KBI4"/>
<evidence type="ECO:0000313" key="2">
    <source>
        <dbReference type="EMBL" id="MBU3804504.1"/>
    </source>
</evidence>
<sequence length="428" mass="48469">MGDDRFINRVIVGIIICLTSILGILLCVIYSDIRNTKSTRNKEVPVKTIKIWTIHGGIEDILNEVARTYESKRTDIKIEVTTFKNEVYQSSIENAVITNELPDVFFFWGYEKLKKFVDLDLVWDISEAMEKYYDGEKPLQGAMDGVTYNGQIYGMPVYGWCTALFCNRELFEKAQLQYPNTYEELLTTIEQLKAKGITPMSSGSKEIWLTSLYYMNLVLTEGTIEGVYEAATNPQLFKTEQFYHAAQKLEALIQAKPWGKNYLENDSYDASYDFSQGKAAMILSGSWVAANVEGADSKVKGKIDIISFPEIPQAVGVGGYADTLVINKQSQITQDESLQEAYFEIVKEVSTKAIEKYGIGLPAYENQKVNPKVFPTLYQCAQIAKDKTMHPAYDQVFDENFSSIYYETLSQLVSGQIDSDQFIENVAR</sequence>
<protein>
    <submittedName>
        <fullName evidence="2">Extracellular solute-binding protein</fullName>
    </submittedName>
</protein>
<dbReference type="PANTHER" id="PTHR43649">
    <property type="entry name" value="ARABINOSE-BINDING PROTEIN-RELATED"/>
    <property type="match status" value="1"/>
</dbReference>
<dbReference type="Proteomes" id="UP000824229">
    <property type="component" value="Unassembled WGS sequence"/>
</dbReference>
<keyword evidence="1" id="KW-0812">Transmembrane</keyword>
<accession>A0A9E2KBI4</accession>
<dbReference type="InterPro" id="IPR006059">
    <property type="entry name" value="SBP"/>
</dbReference>
<comment type="caution">
    <text evidence="2">The sequence shown here is derived from an EMBL/GenBank/DDBJ whole genome shotgun (WGS) entry which is preliminary data.</text>
</comment>
<reference evidence="2" key="1">
    <citation type="journal article" date="2021" name="PeerJ">
        <title>Extensive microbial diversity within the chicken gut microbiome revealed by metagenomics and culture.</title>
        <authorList>
            <person name="Gilroy R."/>
            <person name="Ravi A."/>
            <person name="Getino M."/>
            <person name="Pursley I."/>
            <person name="Horton D.L."/>
            <person name="Alikhan N.F."/>
            <person name="Baker D."/>
            <person name="Gharbi K."/>
            <person name="Hall N."/>
            <person name="Watson M."/>
            <person name="Adriaenssens E.M."/>
            <person name="Foster-Nyarko E."/>
            <person name="Jarju S."/>
            <person name="Secka A."/>
            <person name="Antonio M."/>
            <person name="Oren A."/>
            <person name="Chaudhuri R.R."/>
            <person name="La Ragione R."/>
            <person name="Hildebrand F."/>
            <person name="Pallen M.J."/>
        </authorList>
    </citation>
    <scope>NUCLEOTIDE SEQUENCE</scope>
    <source>
        <strain evidence="2">B5-657</strain>
    </source>
</reference>
<dbReference type="SUPFAM" id="SSF53850">
    <property type="entry name" value="Periplasmic binding protein-like II"/>
    <property type="match status" value="1"/>
</dbReference>
<gene>
    <name evidence="2" type="ORF">H9872_07090</name>
</gene>
<reference evidence="2" key="2">
    <citation type="submission" date="2021-04" db="EMBL/GenBank/DDBJ databases">
        <authorList>
            <person name="Gilroy R."/>
        </authorList>
    </citation>
    <scope>NUCLEOTIDE SEQUENCE</scope>
    <source>
        <strain evidence="2">B5-657</strain>
    </source>
</reference>